<dbReference type="GO" id="GO:0009341">
    <property type="term" value="C:beta-galactosidase complex"/>
    <property type="evidence" value="ECO:0007669"/>
    <property type="project" value="InterPro"/>
</dbReference>
<keyword evidence="5 8" id="KW-0378">Hydrolase</keyword>
<dbReference type="InterPro" id="IPR017853">
    <property type="entry name" value="GH"/>
</dbReference>
<keyword evidence="15" id="KW-1185">Reference proteome</keyword>
<gene>
    <name evidence="14" type="ordered locus">Dgeo_2829</name>
</gene>
<dbReference type="EC" id="3.2.1.23" evidence="3 8"/>
<dbReference type="PANTHER" id="PTHR36447:SF2">
    <property type="entry name" value="BETA-GALACTOSIDASE YESZ"/>
    <property type="match status" value="1"/>
</dbReference>
<comment type="catalytic activity">
    <reaction evidence="1 8">
        <text>Hydrolysis of terminal non-reducing beta-D-galactose residues in beta-D-galactosides.</text>
        <dbReference type="EC" id="3.2.1.23"/>
    </reaction>
</comment>
<dbReference type="AlphaFoldDB" id="Q1J2M6"/>
<dbReference type="CAZy" id="GH42">
    <property type="family name" value="Glycoside Hydrolase Family 42"/>
</dbReference>
<evidence type="ECO:0000256" key="4">
    <source>
        <dbReference type="ARBA" id="ARBA00022723"/>
    </source>
</evidence>
<feature type="domain" description="Glycoside hydrolase family 42 N-terminal" evidence="12">
    <location>
        <begin position="17"/>
        <end position="396"/>
    </location>
</feature>
<evidence type="ECO:0000256" key="11">
    <source>
        <dbReference type="SAM" id="MobiDB-lite"/>
    </source>
</evidence>
<dbReference type="Pfam" id="PF02449">
    <property type="entry name" value="Glyco_hydro_42"/>
    <property type="match status" value="1"/>
</dbReference>
<feature type="region of interest" description="Disordered" evidence="11">
    <location>
        <begin position="515"/>
        <end position="561"/>
    </location>
</feature>
<keyword evidence="4" id="KW-0479">Metal-binding</keyword>
<dbReference type="InterPro" id="IPR013738">
    <property type="entry name" value="Beta_galactosidase_Trimer"/>
</dbReference>
<name>Q1J2M6_DEIGD</name>
<dbReference type="CDD" id="cd03143">
    <property type="entry name" value="A4_beta-galactosidase_middle_domain"/>
    <property type="match status" value="1"/>
</dbReference>
<protein>
    <recommendedName>
        <fullName evidence="3 8">Beta-galactosidase</fullName>
        <shortName evidence="8">Beta-gal</shortName>
        <ecNumber evidence="3 8">3.2.1.23</ecNumber>
    </recommendedName>
</protein>
<dbReference type="KEGG" id="dge:Dgeo_2829"/>
<evidence type="ECO:0000256" key="7">
    <source>
        <dbReference type="ARBA" id="ARBA00023295"/>
    </source>
</evidence>
<dbReference type="SUPFAM" id="SSF52317">
    <property type="entry name" value="Class I glutamine amidotransferase-like"/>
    <property type="match status" value="2"/>
</dbReference>
<accession>Q1J2M6</accession>
<feature type="domain" description="Beta-galactosidase trimerisation" evidence="13">
    <location>
        <begin position="408"/>
        <end position="502"/>
    </location>
</feature>
<dbReference type="GO" id="GO:0046872">
    <property type="term" value="F:metal ion binding"/>
    <property type="evidence" value="ECO:0007669"/>
    <property type="project" value="UniProtKB-KW"/>
</dbReference>
<reference evidence="14" key="1">
    <citation type="submission" date="2006-04" db="EMBL/GenBank/DDBJ databases">
        <title>Complete sequence of plasmid1 pDGEO01 of Deinococcus geothermalis DSM 11300.</title>
        <authorList>
            <consortium name="US DOE Joint Genome Institute"/>
            <person name="Copeland A."/>
            <person name="Lucas S."/>
            <person name="Lapidus A."/>
            <person name="Barry K."/>
            <person name="Detter J.C."/>
            <person name="Glavina del Rio T."/>
            <person name="Hammon N."/>
            <person name="Israni S."/>
            <person name="Dalin E."/>
            <person name="Tice H."/>
            <person name="Pitluck S."/>
            <person name="Brettin T."/>
            <person name="Bruce D."/>
            <person name="Han C."/>
            <person name="Tapia R."/>
            <person name="Saunders E."/>
            <person name="Gilna P."/>
            <person name="Schmutz J."/>
            <person name="Larimer F."/>
            <person name="Land M."/>
            <person name="Hauser L."/>
            <person name="Kyrpides N."/>
            <person name="Kim E."/>
            <person name="Daly M.J."/>
            <person name="Fredrickson J.K."/>
            <person name="Makarova K.S."/>
            <person name="Gaidamakova E.K."/>
            <person name="Zhai M."/>
            <person name="Richardson P."/>
        </authorList>
    </citation>
    <scope>NUCLEOTIDE SEQUENCE</scope>
    <source>
        <strain evidence="14">DSM 11300</strain>
        <plasmid evidence="14">pDGEO01</plasmid>
    </source>
</reference>
<organism evidence="14 15">
    <name type="scientific">Deinococcus geothermalis (strain DSM 11300 / CIP 105573 / AG-3a)</name>
    <dbReference type="NCBI Taxonomy" id="319795"/>
    <lineage>
        <taxon>Bacteria</taxon>
        <taxon>Thermotogati</taxon>
        <taxon>Deinococcota</taxon>
        <taxon>Deinococci</taxon>
        <taxon>Deinococcales</taxon>
        <taxon>Deinococcaceae</taxon>
        <taxon>Deinococcus</taxon>
    </lineage>
</organism>
<dbReference type="EMBL" id="CP000358">
    <property type="protein sequence ID" value="ABF44258.1"/>
    <property type="molecule type" value="Genomic_DNA"/>
</dbReference>
<feature type="active site" description="Proton donor" evidence="9">
    <location>
        <position position="151"/>
    </location>
</feature>
<dbReference type="RefSeq" id="WP_011525751.1">
    <property type="nucleotide sequence ID" value="NC_008010.2"/>
</dbReference>
<dbReference type="InterPro" id="IPR003476">
    <property type="entry name" value="Glyco_hydro_42"/>
</dbReference>
<evidence type="ECO:0000313" key="14">
    <source>
        <dbReference type="EMBL" id="ABF44258.1"/>
    </source>
</evidence>
<proteinExistence type="inferred from homology"/>
<keyword evidence="6" id="KW-0862">Zinc</keyword>
<geneLocation type="plasmid" evidence="14 15">
    <name>pDGEO01</name>
</geneLocation>
<evidence type="ECO:0000256" key="10">
    <source>
        <dbReference type="PIRSR" id="PIRSR001084-2"/>
    </source>
</evidence>
<feature type="binding site" evidence="10">
    <location>
        <position position="150"/>
    </location>
    <ligand>
        <name>substrate</name>
    </ligand>
</feature>
<dbReference type="InterPro" id="IPR013529">
    <property type="entry name" value="Glyco_hydro_42_N"/>
</dbReference>
<feature type="binding site" evidence="10">
    <location>
        <position position="112"/>
    </location>
    <ligand>
        <name>substrate</name>
    </ligand>
</feature>
<dbReference type="InterPro" id="IPR029062">
    <property type="entry name" value="Class_I_gatase-like"/>
</dbReference>
<dbReference type="Gene3D" id="3.40.50.880">
    <property type="match status" value="2"/>
</dbReference>
<feature type="binding site" evidence="10">
    <location>
        <position position="333"/>
    </location>
    <ligand>
        <name>substrate</name>
    </ligand>
</feature>
<dbReference type="SUPFAM" id="SSF51445">
    <property type="entry name" value="(Trans)glycosidases"/>
    <property type="match status" value="1"/>
</dbReference>
<keyword evidence="7 8" id="KW-0326">Glycosidase</keyword>
<dbReference type="GO" id="GO:0004565">
    <property type="term" value="F:beta-galactosidase activity"/>
    <property type="evidence" value="ECO:0007669"/>
    <property type="project" value="UniProtKB-EC"/>
</dbReference>
<dbReference type="PANTHER" id="PTHR36447">
    <property type="entry name" value="BETA-GALACTOSIDASE GANA"/>
    <property type="match status" value="1"/>
</dbReference>
<comment type="similarity">
    <text evidence="2 8">Belongs to the glycosyl hydrolase 42 family.</text>
</comment>
<keyword evidence="14" id="KW-0614">Plasmid</keyword>
<evidence type="ECO:0000256" key="2">
    <source>
        <dbReference type="ARBA" id="ARBA00005940"/>
    </source>
</evidence>
<evidence type="ECO:0000259" key="13">
    <source>
        <dbReference type="Pfam" id="PF08532"/>
    </source>
</evidence>
<dbReference type="Proteomes" id="UP000002431">
    <property type="component" value="Plasmid pDGEO01"/>
</dbReference>
<dbReference type="Gene3D" id="3.20.20.80">
    <property type="entry name" value="Glycosidases"/>
    <property type="match status" value="1"/>
</dbReference>
<dbReference type="GO" id="GO:0005975">
    <property type="term" value="P:carbohydrate metabolic process"/>
    <property type="evidence" value="ECO:0007669"/>
    <property type="project" value="InterPro"/>
</dbReference>
<evidence type="ECO:0000313" key="15">
    <source>
        <dbReference type="Proteomes" id="UP000002431"/>
    </source>
</evidence>
<dbReference type="HOGENOM" id="CLU_012430_1_0_0"/>
<sequence length="714" mass="78475">MSYPESSTHLQLGVCDYPEHVSEDRWRAYARQQRELGLRFVRLAEFAWSRIEPRPGEYDWDWLDRAVAAYDAEGLRVVLCTPTATPPAWLIRAHPEILPYDAQGRVREFGSRRHYDFASPVYREHSRRITRALAERYGEHPAVVGWQTDNEFACHGTGRSYGGASAAAFPGWLRQKYGTLEALNAAWGNVFWSMEYSDWAQIRPPVLTVTEPNPAHVLDYFRFASDLIRDFQAEQVAILRERSPGRFVTHNFMIFESGFDHYAVARALDFASWDNYPTGMLEYFAPPGTGEDLKNRYARTGHPDLVAFNHDLYRGLTGKPIWVMEQQCGQVNWAPFNPLPAPGAVQLWTAQAWAHGADVVSYFRWRAATMGQEVLHSGLLRHDETPDRGFAEVQALDTAQFPLGDVSARVALLHDYESLWLYDAQPHNAALSYWAQTVTFYSALRSLGVDVDIVRTNTDLSGYAVIVAPAITLVTPEMAARWTAAVEAGARLVCGPRTAFRTPCRGATVSGDPLGRGATVSGDPLGRGATVSGDPLGRGATVSGDPLGRGATVSGDPLGRGATVSGDPLGGTWEDGQFGPLTSLVGARLLQYDALRPGLTQPVSGGYSARFWAESYRLLGAQATHTYRGGPQDGQPAVIQHGNVTVVGAFSEALIRDVLRGALEAAGVPITDLPEGVRLSRRAGVTLVQNWTDGPVTWQGQTLPPVSFEVRHDL</sequence>
<evidence type="ECO:0000256" key="9">
    <source>
        <dbReference type="PIRSR" id="PIRSR001084-1"/>
    </source>
</evidence>
<evidence type="ECO:0000259" key="12">
    <source>
        <dbReference type="Pfam" id="PF02449"/>
    </source>
</evidence>
<dbReference type="Pfam" id="PF08532">
    <property type="entry name" value="Glyco_hydro_42M"/>
    <property type="match status" value="2"/>
</dbReference>
<evidence type="ECO:0000256" key="5">
    <source>
        <dbReference type="ARBA" id="ARBA00022801"/>
    </source>
</evidence>
<feature type="active site" description="Nucleophile" evidence="9">
    <location>
        <position position="325"/>
    </location>
</feature>
<dbReference type="eggNOG" id="COG1874">
    <property type="taxonomic scope" value="Bacteria"/>
</dbReference>
<dbReference type="SMR" id="Q1J2M6"/>
<dbReference type="PIRSF" id="PIRSF001084">
    <property type="entry name" value="B-galactosidase"/>
    <property type="match status" value="1"/>
</dbReference>
<evidence type="ECO:0000256" key="8">
    <source>
        <dbReference type="PIRNR" id="PIRNR001084"/>
    </source>
</evidence>
<evidence type="ECO:0000256" key="6">
    <source>
        <dbReference type="ARBA" id="ARBA00022833"/>
    </source>
</evidence>
<evidence type="ECO:0000256" key="1">
    <source>
        <dbReference type="ARBA" id="ARBA00001412"/>
    </source>
</evidence>
<feature type="domain" description="Beta-galactosidase trimerisation" evidence="13">
    <location>
        <begin position="572"/>
        <end position="668"/>
    </location>
</feature>
<evidence type="ECO:0000256" key="3">
    <source>
        <dbReference type="ARBA" id="ARBA00012756"/>
    </source>
</evidence>